<dbReference type="InParanoid" id="A0A0C3C421"/>
<sequence length="295" mass="33466">MRYIPFVAWFVCLAALILCLVSFNAGIDGDAIENCAVLTFNTSSLGVNEYYNSSTPELSENISSLLPPGVTHPVSLTHYLGVKDWYSMHYVRTCSGFFAVSSSNPSLLTTKKINITCTTQSAGYTFILNDVLRKGLNPSVQVLATDIPGSRYNTRPWYSMWQVGQVTGISAWIAIPFTWAGTRRLNGYCVLWSFLSYMFFNINAGLVTRQIFSARSQLGTSVVPYPLGFLGLTWSTCVAMFIVFVSMLMEWHFQLWTFKDDKITLYRKPKYCSWHLMNLFSKLKEVHETQTRDKE</sequence>
<dbReference type="HOGENOM" id="CLU_943642_0_0_1"/>
<keyword evidence="1" id="KW-1133">Transmembrane helix</keyword>
<proteinExistence type="predicted"/>
<dbReference type="OrthoDB" id="3544281at2759"/>
<gene>
    <name evidence="3" type="ORF">OIDMADRAFT_35716</name>
</gene>
<keyword evidence="1" id="KW-0472">Membrane</keyword>
<evidence type="ECO:0000256" key="2">
    <source>
        <dbReference type="SAM" id="SignalP"/>
    </source>
</evidence>
<evidence type="ECO:0000313" key="4">
    <source>
        <dbReference type="Proteomes" id="UP000054321"/>
    </source>
</evidence>
<keyword evidence="2" id="KW-0732">Signal</keyword>
<dbReference type="AlphaFoldDB" id="A0A0C3C421"/>
<reference evidence="4" key="2">
    <citation type="submission" date="2015-01" db="EMBL/GenBank/DDBJ databases">
        <title>Evolutionary Origins and Diversification of the Mycorrhizal Mutualists.</title>
        <authorList>
            <consortium name="DOE Joint Genome Institute"/>
            <consortium name="Mycorrhizal Genomics Consortium"/>
            <person name="Kohler A."/>
            <person name="Kuo A."/>
            <person name="Nagy L.G."/>
            <person name="Floudas D."/>
            <person name="Copeland A."/>
            <person name="Barry K.W."/>
            <person name="Cichocki N."/>
            <person name="Veneault-Fourrey C."/>
            <person name="LaButti K."/>
            <person name="Lindquist E.A."/>
            <person name="Lipzen A."/>
            <person name="Lundell T."/>
            <person name="Morin E."/>
            <person name="Murat C."/>
            <person name="Riley R."/>
            <person name="Ohm R."/>
            <person name="Sun H."/>
            <person name="Tunlid A."/>
            <person name="Henrissat B."/>
            <person name="Grigoriev I.V."/>
            <person name="Hibbett D.S."/>
            <person name="Martin F."/>
        </authorList>
    </citation>
    <scope>NUCLEOTIDE SEQUENCE [LARGE SCALE GENOMIC DNA]</scope>
    <source>
        <strain evidence="4">Zn</strain>
    </source>
</reference>
<feature type="transmembrane region" description="Helical" evidence="1">
    <location>
        <begin position="227"/>
        <end position="249"/>
    </location>
</feature>
<feature type="chain" id="PRO_5002172962" evidence="2">
    <location>
        <begin position="20"/>
        <end position="295"/>
    </location>
</feature>
<dbReference type="EMBL" id="KN832894">
    <property type="protein sequence ID" value="KIM93618.1"/>
    <property type="molecule type" value="Genomic_DNA"/>
</dbReference>
<evidence type="ECO:0000313" key="3">
    <source>
        <dbReference type="EMBL" id="KIM93618.1"/>
    </source>
</evidence>
<feature type="signal peptide" evidence="2">
    <location>
        <begin position="1"/>
        <end position="19"/>
    </location>
</feature>
<reference evidence="3 4" key="1">
    <citation type="submission" date="2014-04" db="EMBL/GenBank/DDBJ databases">
        <authorList>
            <consortium name="DOE Joint Genome Institute"/>
            <person name="Kuo A."/>
            <person name="Martino E."/>
            <person name="Perotto S."/>
            <person name="Kohler A."/>
            <person name="Nagy L.G."/>
            <person name="Floudas D."/>
            <person name="Copeland A."/>
            <person name="Barry K.W."/>
            <person name="Cichocki N."/>
            <person name="Veneault-Fourrey C."/>
            <person name="LaButti K."/>
            <person name="Lindquist E.A."/>
            <person name="Lipzen A."/>
            <person name="Lundell T."/>
            <person name="Morin E."/>
            <person name="Murat C."/>
            <person name="Sun H."/>
            <person name="Tunlid A."/>
            <person name="Henrissat B."/>
            <person name="Grigoriev I.V."/>
            <person name="Hibbett D.S."/>
            <person name="Martin F."/>
            <person name="Nordberg H.P."/>
            <person name="Cantor M.N."/>
            <person name="Hua S.X."/>
        </authorList>
    </citation>
    <scope>NUCLEOTIDE SEQUENCE [LARGE SCALE GENOMIC DNA]</scope>
    <source>
        <strain evidence="3 4">Zn</strain>
    </source>
</reference>
<keyword evidence="4" id="KW-1185">Reference proteome</keyword>
<keyword evidence="1" id="KW-0812">Transmembrane</keyword>
<dbReference type="Proteomes" id="UP000054321">
    <property type="component" value="Unassembled WGS sequence"/>
</dbReference>
<accession>A0A0C3C421</accession>
<feature type="transmembrane region" description="Helical" evidence="1">
    <location>
        <begin position="187"/>
        <end position="207"/>
    </location>
</feature>
<protein>
    <submittedName>
        <fullName evidence="3">Uncharacterized protein</fullName>
    </submittedName>
</protein>
<evidence type="ECO:0000256" key="1">
    <source>
        <dbReference type="SAM" id="Phobius"/>
    </source>
</evidence>
<organism evidence="3 4">
    <name type="scientific">Oidiodendron maius (strain Zn)</name>
    <dbReference type="NCBI Taxonomy" id="913774"/>
    <lineage>
        <taxon>Eukaryota</taxon>
        <taxon>Fungi</taxon>
        <taxon>Dikarya</taxon>
        <taxon>Ascomycota</taxon>
        <taxon>Pezizomycotina</taxon>
        <taxon>Leotiomycetes</taxon>
        <taxon>Leotiomycetes incertae sedis</taxon>
        <taxon>Myxotrichaceae</taxon>
        <taxon>Oidiodendron</taxon>
    </lineage>
</organism>
<name>A0A0C3C421_OIDMZ</name>